<evidence type="ECO:0000313" key="5">
    <source>
        <dbReference type="EMBL" id="EEU33445.1"/>
    </source>
</evidence>
<accession>C7ZRB1</accession>
<dbReference type="VEuPathDB" id="FungiDB:NECHADRAFT_89479"/>
<organism evidence="5 6">
    <name type="scientific">Fusarium vanettenii (strain ATCC MYA-4622 / CBS 123669 / FGSC 9596 / NRRL 45880 / 77-13-4)</name>
    <name type="common">Fusarium solani subsp. pisi</name>
    <dbReference type="NCBI Taxonomy" id="660122"/>
    <lineage>
        <taxon>Eukaryota</taxon>
        <taxon>Fungi</taxon>
        <taxon>Dikarya</taxon>
        <taxon>Ascomycota</taxon>
        <taxon>Pezizomycotina</taxon>
        <taxon>Sordariomycetes</taxon>
        <taxon>Hypocreomycetidae</taxon>
        <taxon>Hypocreales</taxon>
        <taxon>Nectriaceae</taxon>
        <taxon>Fusarium</taxon>
        <taxon>Fusarium solani species complex</taxon>
        <taxon>Fusarium vanettenii</taxon>
    </lineage>
</organism>
<dbReference type="GO" id="GO:0004499">
    <property type="term" value="F:N,N-dimethylaniline monooxygenase activity"/>
    <property type="evidence" value="ECO:0007669"/>
    <property type="project" value="InterPro"/>
</dbReference>
<evidence type="ECO:0000256" key="4">
    <source>
        <dbReference type="ARBA" id="ARBA00023002"/>
    </source>
</evidence>
<dbReference type="OrthoDB" id="74360at2759"/>
<dbReference type="KEGG" id="nhe:NECHADRAFT_89479"/>
<dbReference type="InterPro" id="IPR036188">
    <property type="entry name" value="FAD/NAD-bd_sf"/>
</dbReference>
<dbReference type="PANTHER" id="PTHR42877">
    <property type="entry name" value="L-ORNITHINE N(5)-MONOOXYGENASE-RELATED"/>
    <property type="match status" value="1"/>
</dbReference>
<gene>
    <name evidence="5" type="ORF">NECHADRAFT_89479</name>
</gene>
<dbReference type="HOGENOM" id="CLU_006937_7_1_1"/>
<dbReference type="SUPFAM" id="SSF51905">
    <property type="entry name" value="FAD/NAD(P)-binding domain"/>
    <property type="match status" value="2"/>
</dbReference>
<dbReference type="RefSeq" id="XP_003039158.1">
    <property type="nucleotide sequence ID" value="XM_003039112.1"/>
</dbReference>
<dbReference type="Pfam" id="PF00743">
    <property type="entry name" value="FMO-like"/>
    <property type="match status" value="1"/>
</dbReference>
<dbReference type="PANTHER" id="PTHR42877:SF4">
    <property type="entry name" value="FAD_NAD(P)-BINDING DOMAIN-CONTAINING PROTEIN-RELATED"/>
    <property type="match status" value="1"/>
</dbReference>
<dbReference type="Proteomes" id="UP000005206">
    <property type="component" value="Unassembled WGS sequence"/>
</dbReference>
<dbReference type="AlphaFoldDB" id="C7ZRB1"/>
<dbReference type="Gene3D" id="3.50.50.60">
    <property type="entry name" value="FAD/NAD(P)-binding domain"/>
    <property type="match status" value="2"/>
</dbReference>
<evidence type="ECO:0000256" key="2">
    <source>
        <dbReference type="ARBA" id="ARBA00022630"/>
    </source>
</evidence>
<evidence type="ECO:0000313" key="6">
    <source>
        <dbReference type="Proteomes" id="UP000005206"/>
    </source>
</evidence>
<keyword evidence="6" id="KW-1185">Reference proteome</keyword>
<reference evidence="5 6" key="1">
    <citation type="journal article" date="2009" name="PLoS Genet.">
        <title>The genome of Nectria haematococca: contribution of supernumerary chromosomes to gene expansion.</title>
        <authorList>
            <person name="Coleman J.J."/>
            <person name="Rounsley S.D."/>
            <person name="Rodriguez-Carres M."/>
            <person name="Kuo A."/>
            <person name="Wasmann C.C."/>
            <person name="Grimwood J."/>
            <person name="Schmutz J."/>
            <person name="Taga M."/>
            <person name="White G.J."/>
            <person name="Zhou S."/>
            <person name="Schwartz D.C."/>
            <person name="Freitag M."/>
            <person name="Ma L.J."/>
            <person name="Danchin E.G."/>
            <person name="Henrissat B."/>
            <person name="Coutinho P.M."/>
            <person name="Nelson D.R."/>
            <person name="Straney D."/>
            <person name="Napoli C.A."/>
            <person name="Barker B.M."/>
            <person name="Gribskov M."/>
            <person name="Rep M."/>
            <person name="Kroken S."/>
            <person name="Molnar I."/>
            <person name="Rensing C."/>
            <person name="Kennell J.C."/>
            <person name="Zamora J."/>
            <person name="Farman M.L."/>
            <person name="Selker E.U."/>
            <person name="Salamov A."/>
            <person name="Shapiro H."/>
            <person name="Pangilinan J."/>
            <person name="Lindquist E."/>
            <person name="Lamers C."/>
            <person name="Grigoriev I.V."/>
            <person name="Geiser D.M."/>
            <person name="Covert S.F."/>
            <person name="Temporini E."/>
            <person name="Vanetten H.D."/>
        </authorList>
    </citation>
    <scope>NUCLEOTIDE SEQUENCE [LARGE SCALE GENOMIC DNA]</scope>
    <source>
        <strain evidence="6">ATCC MYA-4622 / CBS 123669 / FGSC 9596 / NRRL 45880 / 77-13-4</strain>
    </source>
</reference>
<comment type="similarity">
    <text evidence="1">Belongs to the FAD-binding monooxygenase family.</text>
</comment>
<dbReference type="eggNOG" id="KOG1399">
    <property type="taxonomic scope" value="Eukaryota"/>
</dbReference>
<name>C7ZRB1_FUSV7</name>
<keyword evidence="3" id="KW-0274">FAD</keyword>
<sequence length="585" mass="66914">MHLNEEERPLLSGGNSSLTQYVPLAKSFDAGTVGPADYGAVSGYKANEIEEASGATGSENVPQSRRKRVIIVGAGVSGIQQAAIILKDGEVKRDDLQIFDALDDFGGTWLKNSYPGCACDAPAMVYTTSFEINKEYTHYFATREEIQDYYKRFADKYELKRSTQFGKFVKTCTWSDEDMIWNVGVQDKVTGILEHWIADVVIQCVGALDRPKFGNTPGRSNYKGTSWHTAHWRFDYDLTGKNVAVVGCGPSAAQIIPEIVDKTKSLSVYMRTPPVCTARGDFAYSRLFRWALKWVPLFAWLQRFWECNEMGASVAMSTDNDPLNDSMTKAAIDYMESEIKDPKLREILRPHSKYFCKRPLRLDNFYSSLAKPHVTTLRDNLIRYTEEGIVSADCKTGVETERKFDVIIYGTGFNTSKHLEHERITGINGQDLQKKWEEHPEALYGLATNGFPNMFMCFGPNSATLWSSQQDNWEQQARFNSKVVAEMARRERKGRKLAIHPARDVEHAYNLELQKRQNGVFVWARRDCVTYYKNDAGWITYTMPWTGWQFKNMLRKIRWHEWISIEKPLVTNSFESKMRAPMELS</sequence>
<dbReference type="GO" id="GO:0050661">
    <property type="term" value="F:NADP binding"/>
    <property type="evidence" value="ECO:0007669"/>
    <property type="project" value="InterPro"/>
</dbReference>
<dbReference type="GeneID" id="9666679"/>
<keyword evidence="2" id="KW-0285">Flavoprotein</keyword>
<evidence type="ECO:0008006" key="7">
    <source>
        <dbReference type="Google" id="ProtNLM"/>
    </source>
</evidence>
<keyword evidence="4" id="KW-0560">Oxidoreductase</keyword>
<dbReference type="InterPro" id="IPR051209">
    <property type="entry name" value="FAD-bind_Monooxygenase_sf"/>
</dbReference>
<proteinExistence type="inferred from homology"/>
<evidence type="ECO:0000256" key="3">
    <source>
        <dbReference type="ARBA" id="ARBA00022827"/>
    </source>
</evidence>
<dbReference type="InParanoid" id="C7ZRB1"/>
<dbReference type="EMBL" id="GG699054">
    <property type="protein sequence ID" value="EEU33445.1"/>
    <property type="molecule type" value="Genomic_DNA"/>
</dbReference>
<protein>
    <recommendedName>
        <fullName evidence="7">FAD/NAD(P)-binding domain-containing protein</fullName>
    </recommendedName>
</protein>
<evidence type="ECO:0000256" key="1">
    <source>
        <dbReference type="ARBA" id="ARBA00010139"/>
    </source>
</evidence>
<dbReference type="GO" id="GO:0050660">
    <property type="term" value="F:flavin adenine dinucleotide binding"/>
    <property type="evidence" value="ECO:0007669"/>
    <property type="project" value="InterPro"/>
</dbReference>
<dbReference type="InterPro" id="IPR020946">
    <property type="entry name" value="Flavin_mOase-like"/>
</dbReference>
<dbReference type="OMA" id="WHASEWP"/>